<name>A0A3B4AZY7_9GOBI</name>
<keyword evidence="6 15" id="KW-1133">Transmembrane helix</keyword>
<protein>
    <submittedName>
        <fullName evidence="16">Uncharacterized protein</fullName>
    </submittedName>
</protein>
<keyword evidence="3 14" id="KW-0894">Sodium channel</keyword>
<evidence type="ECO:0000256" key="6">
    <source>
        <dbReference type="ARBA" id="ARBA00022989"/>
    </source>
</evidence>
<feature type="transmembrane region" description="Helical" evidence="15">
    <location>
        <begin position="277"/>
        <end position="297"/>
    </location>
</feature>
<keyword evidence="13 14" id="KW-0407">Ion channel</keyword>
<dbReference type="Gene3D" id="2.60.470.10">
    <property type="entry name" value="Acid-sensing ion channels like domains"/>
    <property type="match status" value="1"/>
</dbReference>
<dbReference type="Proteomes" id="UP000261520">
    <property type="component" value="Unplaced"/>
</dbReference>
<dbReference type="Pfam" id="PF00858">
    <property type="entry name" value="ASC"/>
    <property type="match status" value="1"/>
</dbReference>
<keyword evidence="2 14" id="KW-0813">Transport</keyword>
<evidence type="ECO:0000256" key="11">
    <source>
        <dbReference type="ARBA" id="ARBA00023180"/>
    </source>
</evidence>
<evidence type="ECO:0000256" key="3">
    <source>
        <dbReference type="ARBA" id="ARBA00022461"/>
    </source>
</evidence>
<keyword evidence="7" id="KW-0915">Sodium</keyword>
<dbReference type="PRINTS" id="PR01078">
    <property type="entry name" value="AMINACHANNEL"/>
</dbReference>
<keyword evidence="17" id="KW-1185">Reference proteome</keyword>
<dbReference type="STRING" id="409849.ENSPMGP00000022857"/>
<reference evidence="16" key="2">
    <citation type="submission" date="2025-09" db="UniProtKB">
        <authorList>
            <consortium name="Ensembl"/>
        </authorList>
    </citation>
    <scope>IDENTIFICATION</scope>
</reference>
<evidence type="ECO:0000313" key="16">
    <source>
        <dbReference type="Ensembl" id="ENSPMGP00000022857.1"/>
    </source>
</evidence>
<evidence type="ECO:0000256" key="14">
    <source>
        <dbReference type="RuleBase" id="RU000679"/>
    </source>
</evidence>
<evidence type="ECO:0000256" key="12">
    <source>
        <dbReference type="ARBA" id="ARBA00023201"/>
    </source>
</evidence>
<keyword evidence="5 14" id="KW-0812">Transmembrane</keyword>
<proteinExistence type="inferred from homology"/>
<evidence type="ECO:0000256" key="9">
    <source>
        <dbReference type="ARBA" id="ARBA00023136"/>
    </source>
</evidence>
<dbReference type="InterPro" id="IPR001873">
    <property type="entry name" value="ENaC"/>
</dbReference>
<evidence type="ECO:0000256" key="10">
    <source>
        <dbReference type="ARBA" id="ARBA00023157"/>
    </source>
</evidence>
<evidence type="ECO:0000256" key="1">
    <source>
        <dbReference type="ARBA" id="ARBA00004651"/>
    </source>
</evidence>
<keyword evidence="8 14" id="KW-0406">Ion transport</keyword>
<dbReference type="GO" id="GO:0015280">
    <property type="term" value="F:ligand-gated sodium channel activity"/>
    <property type="evidence" value="ECO:0007669"/>
    <property type="project" value="TreeGrafter"/>
</dbReference>
<evidence type="ECO:0000256" key="13">
    <source>
        <dbReference type="ARBA" id="ARBA00023303"/>
    </source>
</evidence>
<keyword evidence="4" id="KW-1003">Cell membrane</keyword>
<sequence length="382" mass="43626">MPIEFVCKIKFAEEDEKQKSQQDGDKESLIEESCSPPAKDLARFANSCSLHGINHIFVSGRLGIRQTLWALAFLTSLALFLYQAAKCAISYLEHPHVTALNEEATPEMVFPAVTICNINRFRFSALTDADIYHLANLTGLPPKNRDGHKPSDLQYPAPDMQDIFNRTGHQLDEMLMSCNFSGQNCSVDDFTVVSQSLDKFTLLLHSTALLGNNRVFLKNEGLKFSFSPLSPNLFCQRTKNPLTLSGQLTACACVLAYILSCSSHSHQGEVVAFQSRYIYILYILTSLFVILRHKYYIQFIKKTKQTISLLYLSSYSSNSSYFFMDAILKTFYHLKDIFCFELLIAMATMVISHLSEAHRHLKWAFWNFFYQFMLTKQADWSH</sequence>
<evidence type="ECO:0000256" key="4">
    <source>
        <dbReference type="ARBA" id="ARBA00022475"/>
    </source>
</evidence>
<accession>A0A3B4AZY7</accession>
<dbReference type="PANTHER" id="PTHR11690:SF13">
    <property type="entry name" value="ACID-SENSING ION CHANNEL 4"/>
    <property type="match status" value="1"/>
</dbReference>
<keyword evidence="10" id="KW-1015">Disulfide bond</keyword>
<comment type="subcellular location">
    <subcellularLocation>
        <location evidence="1">Cell membrane</location>
        <topology evidence="1">Multi-pass membrane protein</topology>
    </subcellularLocation>
</comment>
<evidence type="ECO:0000256" key="5">
    <source>
        <dbReference type="ARBA" id="ARBA00022692"/>
    </source>
</evidence>
<evidence type="ECO:0000256" key="2">
    <source>
        <dbReference type="ARBA" id="ARBA00022448"/>
    </source>
</evidence>
<reference evidence="16" key="1">
    <citation type="submission" date="2025-08" db="UniProtKB">
        <authorList>
            <consortium name="Ensembl"/>
        </authorList>
    </citation>
    <scope>IDENTIFICATION</scope>
</reference>
<evidence type="ECO:0000256" key="15">
    <source>
        <dbReference type="SAM" id="Phobius"/>
    </source>
</evidence>
<dbReference type="Ensembl" id="ENSPMGT00000024348.1">
    <property type="protein sequence ID" value="ENSPMGP00000022857.1"/>
    <property type="gene ID" value="ENSPMGG00000018498.1"/>
</dbReference>
<evidence type="ECO:0000256" key="7">
    <source>
        <dbReference type="ARBA" id="ARBA00023053"/>
    </source>
</evidence>
<keyword evidence="11" id="KW-0325">Glycoprotein</keyword>
<dbReference type="AlphaFoldDB" id="A0A3B4AZY7"/>
<dbReference type="PANTHER" id="PTHR11690">
    <property type="entry name" value="AMILORIDE-SENSITIVE SODIUM CHANNEL-RELATED"/>
    <property type="match status" value="1"/>
</dbReference>
<organism evidence="16 17">
    <name type="scientific">Periophthalmus magnuspinnatus</name>
    <dbReference type="NCBI Taxonomy" id="409849"/>
    <lineage>
        <taxon>Eukaryota</taxon>
        <taxon>Metazoa</taxon>
        <taxon>Chordata</taxon>
        <taxon>Craniata</taxon>
        <taxon>Vertebrata</taxon>
        <taxon>Euteleostomi</taxon>
        <taxon>Actinopterygii</taxon>
        <taxon>Neopterygii</taxon>
        <taxon>Teleostei</taxon>
        <taxon>Neoteleostei</taxon>
        <taxon>Acanthomorphata</taxon>
        <taxon>Gobiaria</taxon>
        <taxon>Gobiiformes</taxon>
        <taxon>Gobioidei</taxon>
        <taxon>Gobiidae</taxon>
        <taxon>Oxudercinae</taxon>
        <taxon>Periophthalmus</taxon>
    </lineage>
</organism>
<dbReference type="GO" id="GO:0005886">
    <property type="term" value="C:plasma membrane"/>
    <property type="evidence" value="ECO:0007669"/>
    <property type="project" value="UniProtKB-SubCell"/>
</dbReference>
<keyword evidence="9 15" id="KW-0472">Membrane</keyword>
<evidence type="ECO:0000313" key="17">
    <source>
        <dbReference type="Proteomes" id="UP000261520"/>
    </source>
</evidence>
<evidence type="ECO:0000256" key="8">
    <source>
        <dbReference type="ARBA" id="ARBA00023065"/>
    </source>
</evidence>
<keyword evidence="12 14" id="KW-0739">Sodium transport</keyword>
<comment type="similarity">
    <text evidence="14">Belongs to the amiloride-sensitive sodium channel (TC 1.A.6) family.</text>
</comment>